<accession>B7KRL7</accession>
<dbReference type="Proteomes" id="UP000002385">
    <property type="component" value="Chromosome"/>
</dbReference>
<dbReference type="EMBL" id="CP001298">
    <property type="protein sequence ID" value="ACK85544.1"/>
    <property type="molecule type" value="Genomic_DNA"/>
</dbReference>
<sequence length="139" mass="16389">MSPLIRTQRNSWYGNIVVPNGSYSVVEMKPWWIDGLTLQLVLSRFEYADPITQARRMSLRRNVPNLEEALKWCAQHRMAAKIVTVPTLIEGELLGRYRELEESVKPLSPYPVFDAKALHASHRLLFKRWEDAMYFKLRW</sequence>
<reference evidence="2" key="1">
    <citation type="submission" date="2008-12" db="EMBL/GenBank/DDBJ databases">
        <title>Complete sequence of chromosome of Methylobacterium chloromethanicum CM4.</title>
        <authorList>
            <consortium name="US DOE Joint Genome Institute"/>
            <person name="Lucas S."/>
            <person name="Copeland A."/>
            <person name="Lapidus A."/>
            <person name="Glavina del Rio T."/>
            <person name="Dalin E."/>
            <person name="Tice H."/>
            <person name="Bruce D."/>
            <person name="Goodwin L."/>
            <person name="Pitluck S."/>
            <person name="Chertkov O."/>
            <person name="Brettin T."/>
            <person name="Detter J.C."/>
            <person name="Han C."/>
            <person name="Larimer F."/>
            <person name="Land M."/>
            <person name="Hauser L."/>
            <person name="Kyrpides N."/>
            <person name="Mikhailova N."/>
            <person name="Marx C."/>
            <person name="Richardson P."/>
        </authorList>
    </citation>
    <scope>NUCLEOTIDE SEQUENCE [LARGE SCALE GENOMIC DNA]</scope>
    <source>
        <strain evidence="2">CM4 / NCIMB 13688</strain>
    </source>
</reference>
<dbReference type="RefSeq" id="WP_015952528.1">
    <property type="nucleotide sequence ID" value="NC_011757.1"/>
</dbReference>
<evidence type="ECO:0000313" key="2">
    <source>
        <dbReference type="Proteomes" id="UP000002385"/>
    </source>
</evidence>
<proteinExistence type="predicted"/>
<gene>
    <name evidence="1" type="ordered locus">Mchl_4770</name>
</gene>
<protein>
    <submittedName>
        <fullName evidence="1">Uncharacterized protein</fullName>
    </submittedName>
</protein>
<name>B7KRL7_METC4</name>
<dbReference type="AlphaFoldDB" id="B7KRL7"/>
<evidence type="ECO:0000313" key="1">
    <source>
        <dbReference type="EMBL" id="ACK85544.1"/>
    </source>
</evidence>
<dbReference type="KEGG" id="mch:Mchl_4770"/>
<organism evidence="1 2">
    <name type="scientific">Methylorubrum extorquens (strain CM4 / NCIMB 13688)</name>
    <name type="common">Methylobacterium extorquens</name>
    <dbReference type="NCBI Taxonomy" id="440085"/>
    <lineage>
        <taxon>Bacteria</taxon>
        <taxon>Pseudomonadati</taxon>
        <taxon>Pseudomonadota</taxon>
        <taxon>Alphaproteobacteria</taxon>
        <taxon>Hyphomicrobiales</taxon>
        <taxon>Methylobacteriaceae</taxon>
        <taxon>Methylorubrum</taxon>
    </lineage>
</organism>
<reference evidence="1 2" key="2">
    <citation type="journal article" date="2012" name="J. Bacteriol.">
        <title>Complete genome sequences of six strains of the genus Methylobacterium.</title>
        <authorList>
            <person name="Marx C.J."/>
            <person name="Bringel F."/>
            <person name="Chistoserdova L."/>
            <person name="Moulin L."/>
            <person name="Farhan Ul Haque M."/>
            <person name="Fleischman D.E."/>
            <person name="Gruffaz C."/>
            <person name="Jourand P."/>
            <person name="Knief C."/>
            <person name="Lee M.C."/>
            <person name="Muller E.E."/>
            <person name="Nadalig T."/>
            <person name="Peyraud R."/>
            <person name="Roselli S."/>
            <person name="Russ L."/>
            <person name="Goodwin L.A."/>
            <person name="Ivanova N."/>
            <person name="Kyrpides N."/>
            <person name="Lajus A."/>
            <person name="Land M.L."/>
            <person name="Medigue C."/>
            <person name="Mikhailova N."/>
            <person name="Nolan M."/>
            <person name="Woyke T."/>
            <person name="Stolyar S."/>
            <person name="Vorholt J.A."/>
            <person name="Vuilleumier S."/>
        </authorList>
    </citation>
    <scope>NUCLEOTIDE SEQUENCE [LARGE SCALE GENOMIC DNA]</scope>
    <source>
        <strain evidence="2">CM4 / NCIMB 13688</strain>
    </source>
</reference>
<dbReference type="HOGENOM" id="CLU_1842765_0_0_5"/>